<dbReference type="Proteomes" id="UP000321685">
    <property type="component" value="Unassembled WGS sequence"/>
</dbReference>
<accession>A0A511DMG3</accession>
<evidence type="ECO:0000256" key="1">
    <source>
        <dbReference type="ARBA" id="ARBA00005254"/>
    </source>
</evidence>
<sequence length="152" mass="16718">MPELAFEDLTPGRVFDLGTITVDRDEMIAFARRFDPQPFHLDDEAGKNSIFGDLAASGWFTASLWMRAYADGVLLRATSIASPGGEEIRWPAPVFGGDTLTATLEILDARRSRSRPELGLVTLGARLHRDDTLVYSARFTGMFGLREPATPS</sequence>
<dbReference type="InterPro" id="IPR002539">
    <property type="entry name" value="MaoC-like_dom"/>
</dbReference>
<dbReference type="Gene3D" id="3.10.129.10">
    <property type="entry name" value="Hotdog Thioesterase"/>
    <property type="match status" value="1"/>
</dbReference>
<dbReference type="SUPFAM" id="SSF54637">
    <property type="entry name" value="Thioesterase/thiol ester dehydrase-isomerase"/>
    <property type="match status" value="1"/>
</dbReference>
<dbReference type="EMBL" id="BJVJ01000043">
    <property type="protein sequence ID" value="GEL24984.1"/>
    <property type="molecule type" value="Genomic_DNA"/>
</dbReference>
<evidence type="ECO:0000313" key="4">
    <source>
        <dbReference type="Proteomes" id="UP000321685"/>
    </source>
</evidence>
<protein>
    <submittedName>
        <fullName evidence="3">Enoyl-CoA hydratase</fullName>
    </submittedName>
</protein>
<evidence type="ECO:0000313" key="3">
    <source>
        <dbReference type="EMBL" id="GEL24984.1"/>
    </source>
</evidence>
<gene>
    <name evidence="3" type="ORF">PSU4_39380</name>
</gene>
<feature type="domain" description="MaoC-like" evidence="2">
    <location>
        <begin position="11"/>
        <end position="115"/>
    </location>
</feature>
<reference evidence="3 4" key="1">
    <citation type="submission" date="2019-07" db="EMBL/GenBank/DDBJ databases">
        <title>Whole genome shotgun sequence of Pseudonocardia sulfidoxydans NBRC 16205.</title>
        <authorList>
            <person name="Hosoyama A."/>
            <person name="Uohara A."/>
            <person name="Ohji S."/>
            <person name="Ichikawa N."/>
        </authorList>
    </citation>
    <scope>NUCLEOTIDE SEQUENCE [LARGE SCALE GENOMIC DNA]</scope>
    <source>
        <strain evidence="3 4">NBRC 16205</strain>
    </source>
</reference>
<dbReference type="RefSeq" id="WP_147110378.1">
    <property type="nucleotide sequence ID" value="NZ_BJVJ01000043.1"/>
</dbReference>
<comment type="caution">
    <text evidence="3">The sequence shown here is derived from an EMBL/GenBank/DDBJ whole genome shotgun (WGS) entry which is preliminary data.</text>
</comment>
<dbReference type="InterPro" id="IPR029069">
    <property type="entry name" value="HotDog_dom_sf"/>
</dbReference>
<proteinExistence type="inferred from homology"/>
<dbReference type="OrthoDB" id="9797938at2"/>
<dbReference type="Pfam" id="PF01575">
    <property type="entry name" value="MaoC_dehydratas"/>
    <property type="match status" value="1"/>
</dbReference>
<organism evidence="3 4">
    <name type="scientific">Pseudonocardia sulfidoxydans NBRC 16205</name>
    <dbReference type="NCBI Taxonomy" id="1223511"/>
    <lineage>
        <taxon>Bacteria</taxon>
        <taxon>Bacillati</taxon>
        <taxon>Actinomycetota</taxon>
        <taxon>Actinomycetes</taxon>
        <taxon>Pseudonocardiales</taxon>
        <taxon>Pseudonocardiaceae</taxon>
        <taxon>Pseudonocardia</taxon>
    </lineage>
</organism>
<dbReference type="CDD" id="cd03454">
    <property type="entry name" value="YdeM"/>
    <property type="match status" value="1"/>
</dbReference>
<dbReference type="PANTHER" id="PTHR43664:SF1">
    <property type="entry name" value="BETA-METHYLMALYL-COA DEHYDRATASE"/>
    <property type="match status" value="1"/>
</dbReference>
<dbReference type="PANTHER" id="PTHR43664">
    <property type="entry name" value="MONOAMINE OXIDASE-RELATED"/>
    <property type="match status" value="1"/>
</dbReference>
<comment type="similarity">
    <text evidence="1">Belongs to the enoyl-CoA hydratase/isomerase family.</text>
</comment>
<name>A0A511DMG3_9PSEU</name>
<evidence type="ECO:0000259" key="2">
    <source>
        <dbReference type="Pfam" id="PF01575"/>
    </source>
</evidence>
<dbReference type="InterPro" id="IPR052342">
    <property type="entry name" value="MCH/BMMD"/>
</dbReference>
<dbReference type="AlphaFoldDB" id="A0A511DMG3"/>
<keyword evidence="4" id="KW-1185">Reference proteome</keyword>